<dbReference type="InterPro" id="IPR023198">
    <property type="entry name" value="PGP-like_dom2"/>
</dbReference>
<dbReference type="Pfam" id="PF13419">
    <property type="entry name" value="HAD_2"/>
    <property type="match status" value="1"/>
</dbReference>
<dbReference type="SFLD" id="SFLDS00003">
    <property type="entry name" value="Haloacid_Dehalogenase"/>
    <property type="match status" value="1"/>
</dbReference>
<keyword evidence="4" id="KW-0460">Magnesium</keyword>
<dbReference type="NCBIfam" id="TIGR01509">
    <property type="entry name" value="HAD-SF-IA-v3"/>
    <property type="match status" value="1"/>
</dbReference>
<evidence type="ECO:0000256" key="5">
    <source>
        <dbReference type="ARBA" id="ARBA00023277"/>
    </source>
</evidence>
<dbReference type="CDD" id="cd07505">
    <property type="entry name" value="HAD_BPGM-like"/>
    <property type="match status" value="1"/>
</dbReference>
<sequence>MIEAVIFDMDGVIAHTNPYHSISFKEFFARYGIYPSEEEFRDHMYGKNNGYILSHFFGREIIGEELKRLEAEKEGMFREIYSEHATSLPGLIQFLEELQEGGIKMGVATSAPRANLDLILDKLQIRDKFGSLLSEEDVESHKPSPEVYLKSAKNLKISPENSFVFEDSYSGASAGLNAGMKVIGVLTTHSKEELPDCDIYINDFTGMTIDKLVTI</sequence>
<evidence type="ECO:0000256" key="3">
    <source>
        <dbReference type="ARBA" id="ARBA00022723"/>
    </source>
</evidence>
<proteinExistence type="inferred from homology"/>
<dbReference type="Gene3D" id="3.40.50.1000">
    <property type="entry name" value="HAD superfamily/HAD-like"/>
    <property type="match status" value="1"/>
</dbReference>
<accession>A0ABT7Y9D3</accession>
<dbReference type="RefSeq" id="WP_289998678.1">
    <property type="nucleotide sequence ID" value="NZ_JAUEPH010000001.1"/>
</dbReference>
<dbReference type="PRINTS" id="PR00413">
    <property type="entry name" value="HADHALOGNASE"/>
</dbReference>
<protein>
    <submittedName>
        <fullName evidence="6">HAD family phosphatase</fullName>
    </submittedName>
</protein>
<dbReference type="Proteomes" id="UP001171916">
    <property type="component" value="Unassembled WGS sequence"/>
</dbReference>
<dbReference type="Gene3D" id="1.10.150.240">
    <property type="entry name" value="Putative phosphatase, domain 2"/>
    <property type="match status" value="1"/>
</dbReference>
<evidence type="ECO:0000256" key="2">
    <source>
        <dbReference type="ARBA" id="ARBA00006171"/>
    </source>
</evidence>
<dbReference type="SUPFAM" id="SSF56784">
    <property type="entry name" value="HAD-like"/>
    <property type="match status" value="1"/>
</dbReference>
<gene>
    <name evidence="6" type="ORF">QVH07_03160</name>
</gene>
<evidence type="ECO:0000313" key="6">
    <source>
        <dbReference type="EMBL" id="MDN3203127.1"/>
    </source>
</evidence>
<comment type="cofactor">
    <cofactor evidence="1">
        <name>Mg(2+)</name>
        <dbReference type="ChEBI" id="CHEBI:18420"/>
    </cofactor>
</comment>
<dbReference type="SFLD" id="SFLDG01135">
    <property type="entry name" value="C1.5.6:_HAD__Beta-PGM__Phospha"/>
    <property type="match status" value="1"/>
</dbReference>
<keyword evidence="5" id="KW-0119">Carbohydrate metabolism</keyword>
<dbReference type="InterPro" id="IPR023214">
    <property type="entry name" value="HAD_sf"/>
</dbReference>
<evidence type="ECO:0000256" key="4">
    <source>
        <dbReference type="ARBA" id="ARBA00022842"/>
    </source>
</evidence>
<dbReference type="InterPro" id="IPR051600">
    <property type="entry name" value="Beta-PGM-like"/>
</dbReference>
<dbReference type="InterPro" id="IPR006439">
    <property type="entry name" value="HAD-SF_hydro_IA"/>
</dbReference>
<dbReference type="InterPro" id="IPR036412">
    <property type="entry name" value="HAD-like_sf"/>
</dbReference>
<organism evidence="6 7">
    <name type="scientific">Algoriphagus sediminis</name>
    <dbReference type="NCBI Taxonomy" id="3057113"/>
    <lineage>
        <taxon>Bacteria</taxon>
        <taxon>Pseudomonadati</taxon>
        <taxon>Bacteroidota</taxon>
        <taxon>Cytophagia</taxon>
        <taxon>Cytophagales</taxon>
        <taxon>Cyclobacteriaceae</taxon>
        <taxon>Algoriphagus</taxon>
    </lineage>
</organism>
<dbReference type="InterPro" id="IPR041492">
    <property type="entry name" value="HAD_2"/>
</dbReference>
<name>A0ABT7Y9D3_9BACT</name>
<comment type="similarity">
    <text evidence="2">Belongs to the HAD-like hydrolase superfamily. CbbY/CbbZ/Gph/YieH family.</text>
</comment>
<dbReference type="EMBL" id="JAUEPH010000001">
    <property type="protein sequence ID" value="MDN3203127.1"/>
    <property type="molecule type" value="Genomic_DNA"/>
</dbReference>
<comment type="caution">
    <text evidence="6">The sequence shown here is derived from an EMBL/GenBank/DDBJ whole genome shotgun (WGS) entry which is preliminary data.</text>
</comment>
<dbReference type="SFLD" id="SFLDG01129">
    <property type="entry name" value="C1.5:_HAD__Beta-PGM__Phosphata"/>
    <property type="match status" value="1"/>
</dbReference>
<evidence type="ECO:0000256" key="1">
    <source>
        <dbReference type="ARBA" id="ARBA00001946"/>
    </source>
</evidence>
<evidence type="ECO:0000313" key="7">
    <source>
        <dbReference type="Proteomes" id="UP001171916"/>
    </source>
</evidence>
<dbReference type="PANTHER" id="PTHR46193">
    <property type="entry name" value="6-PHOSPHOGLUCONATE PHOSPHATASE"/>
    <property type="match status" value="1"/>
</dbReference>
<keyword evidence="3" id="KW-0479">Metal-binding</keyword>
<reference evidence="6" key="1">
    <citation type="submission" date="2023-06" db="EMBL/GenBank/DDBJ databases">
        <title>Robiginitalea aurantiacus sp. nov. and Algoriphagus sediminis sp. nov., isolated from coastal sediment.</title>
        <authorList>
            <person name="Zhou Z.Y."/>
            <person name="An J."/>
            <person name="Jia Y.W."/>
            <person name="Du Z.J."/>
        </authorList>
    </citation>
    <scope>NUCLEOTIDE SEQUENCE</scope>
    <source>
        <strain evidence="6">C2-7</strain>
    </source>
</reference>
<dbReference type="PANTHER" id="PTHR46193:SF18">
    <property type="entry name" value="HEXITOL PHOSPHATASE B"/>
    <property type="match status" value="1"/>
</dbReference>
<keyword evidence="7" id="KW-1185">Reference proteome</keyword>